<evidence type="ECO:0000313" key="5">
    <source>
        <dbReference type="Proteomes" id="UP000229574"/>
    </source>
</evidence>
<feature type="transmembrane region" description="Helical" evidence="1">
    <location>
        <begin position="205"/>
        <end position="226"/>
    </location>
</feature>
<dbReference type="AlphaFoldDB" id="A0A2H0WYX9"/>
<dbReference type="Proteomes" id="UP000229574">
    <property type="component" value="Unassembled WGS sequence"/>
</dbReference>
<feature type="transmembrane region" description="Helical" evidence="1">
    <location>
        <begin position="55"/>
        <end position="79"/>
    </location>
</feature>
<dbReference type="Pfam" id="PF13473">
    <property type="entry name" value="Cupredoxin_1"/>
    <property type="match status" value="1"/>
</dbReference>
<protein>
    <recommendedName>
        <fullName evidence="6">Urease accessory protein UreH-like transmembrane domain-containing protein</fullName>
    </recommendedName>
</protein>
<dbReference type="InterPro" id="IPR028096">
    <property type="entry name" value="EfeO_Cupredoxin"/>
</dbReference>
<evidence type="ECO:0000259" key="2">
    <source>
        <dbReference type="Pfam" id="PF13386"/>
    </source>
</evidence>
<dbReference type="SUPFAM" id="SSF49503">
    <property type="entry name" value="Cupredoxins"/>
    <property type="match status" value="1"/>
</dbReference>
<organism evidence="4 5">
    <name type="scientific">Candidatus Collierbacteria bacterium CG09_land_8_20_14_0_10_46_12</name>
    <dbReference type="NCBI Taxonomy" id="1974533"/>
    <lineage>
        <taxon>Bacteria</taxon>
        <taxon>Candidatus Collieribacteriota</taxon>
    </lineage>
</organism>
<keyword evidence="1" id="KW-0812">Transmembrane</keyword>
<name>A0A2H0WYX9_9BACT</name>
<feature type="transmembrane region" description="Helical" evidence="1">
    <location>
        <begin position="91"/>
        <end position="109"/>
    </location>
</feature>
<dbReference type="PANTHER" id="PTHR42208:SF1">
    <property type="entry name" value="HEAVY METAL TRANSPORTER"/>
    <property type="match status" value="1"/>
</dbReference>
<dbReference type="InterPro" id="IPR039447">
    <property type="entry name" value="UreH-like_TM_dom"/>
</dbReference>
<dbReference type="InterPro" id="IPR008972">
    <property type="entry name" value="Cupredoxin"/>
</dbReference>
<sequence>MNLWLIFLTGLTSGGVTCAAMQGGLLASIIANQKRDETETNLPASRAKSFDIGDWGPVSAFLSTKLLSHIILGALLGWFGSRIELSLNVRLFFQIAAALFMFASAMNLLDVHPIFRYLAFQPPKRIYKWFKKTGGSTSLFAPAVFGLMTILIPCGVTQAMEVVAITAGSALQGALIMGTFVLGTAPMFALIGLATAKFSEVWRSYFLRTAAVLLIGMALFSFNAVLKVMDSPYSLDRLGPRIVKLLPPYDKSQSVARAADLNTKLEDGVQKITLSISNSGYSPRYFKVKVNTPVELTLKAGSGVYSCATAFTFRAFNISDLIKPSEAKIHTFTPTKKGIYTFACSMGMYSGTMEVI</sequence>
<dbReference type="Pfam" id="PF13386">
    <property type="entry name" value="DsbD_2"/>
    <property type="match status" value="1"/>
</dbReference>
<gene>
    <name evidence="4" type="ORF">COT54_02415</name>
</gene>
<dbReference type="PANTHER" id="PTHR42208">
    <property type="entry name" value="HEAVY METAL TRANSPORTER-RELATED"/>
    <property type="match status" value="1"/>
</dbReference>
<proteinExistence type="predicted"/>
<keyword evidence="1" id="KW-1133">Transmembrane helix</keyword>
<accession>A0A2H0WYX9</accession>
<dbReference type="EMBL" id="PEYY01000096">
    <property type="protein sequence ID" value="PIS17852.1"/>
    <property type="molecule type" value="Genomic_DNA"/>
</dbReference>
<reference evidence="5" key="1">
    <citation type="submission" date="2017-09" db="EMBL/GenBank/DDBJ databases">
        <title>Depth-based differentiation of microbial function through sediment-hosted aquifers and enrichment of novel symbionts in the deep terrestrial subsurface.</title>
        <authorList>
            <person name="Probst A.J."/>
            <person name="Ladd B."/>
            <person name="Jarett J.K."/>
            <person name="Geller-Mcgrath D.E."/>
            <person name="Sieber C.M.K."/>
            <person name="Emerson J.B."/>
            <person name="Anantharaman K."/>
            <person name="Thomas B.C."/>
            <person name="Malmstrom R."/>
            <person name="Stieglmeier M."/>
            <person name="Klingl A."/>
            <person name="Woyke T."/>
            <person name="Ryan C.M."/>
            <person name="Banfield J.F."/>
        </authorList>
    </citation>
    <scope>NUCLEOTIDE SEQUENCE [LARGE SCALE GENOMIC DNA]</scope>
</reference>
<evidence type="ECO:0000259" key="3">
    <source>
        <dbReference type="Pfam" id="PF13473"/>
    </source>
</evidence>
<feature type="transmembrane region" description="Helical" evidence="1">
    <location>
        <begin position="171"/>
        <end position="193"/>
    </location>
</feature>
<dbReference type="Gene3D" id="2.60.40.420">
    <property type="entry name" value="Cupredoxins - blue copper proteins"/>
    <property type="match status" value="1"/>
</dbReference>
<evidence type="ECO:0000313" key="4">
    <source>
        <dbReference type="EMBL" id="PIS17852.1"/>
    </source>
</evidence>
<feature type="transmembrane region" description="Helical" evidence="1">
    <location>
        <begin position="139"/>
        <end position="159"/>
    </location>
</feature>
<feature type="domain" description="Urease accessory protein UreH-like transmembrane" evidence="2">
    <location>
        <begin position="6"/>
        <end position="218"/>
    </location>
</feature>
<evidence type="ECO:0000256" key="1">
    <source>
        <dbReference type="SAM" id="Phobius"/>
    </source>
</evidence>
<comment type="caution">
    <text evidence="4">The sequence shown here is derived from an EMBL/GenBank/DDBJ whole genome shotgun (WGS) entry which is preliminary data.</text>
</comment>
<evidence type="ECO:0008006" key="6">
    <source>
        <dbReference type="Google" id="ProtNLM"/>
    </source>
</evidence>
<feature type="domain" description="EfeO-type cupredoxin-like" evidence="3">
    <location>
        <begin position="266"/>
        <end position="353"/>
    </location>
</feature>
<keyword evidence="1" id="KW-0472">Membrane</keyword>